<name>D2PKH6_KRIFD</name>
<organism evidence="1 2">
    <name type="scientific">Kribbella flavida (strain DSM 17836 / JCM 10339 / NBRC 14399)</name>
    <dbReference type="NCBI Taxonomy" id="479435"/>
    <lineage>
        <taxon>Bacteria</taxon>
        <taxon>Bacillati</taxon>
        <taxon>Actinomycetota</taxon>
        <taxon>Actinomycetes</taxon>
        <taxon>Propionibacteriales</taxon>
        <taxon>Kribbellaceae</taxon>
        <taxon>Kribbella</taxon>
    </lineage>
</organism>
<dbReference type="AlphaFoldDB" id="D2PKH6"/>
<sequence>MTENECPWEPPVAGTEAEHLVGALERLRTTFRWKADGLDAAALGARVGASSLTIGGLLKHLAVQEDYLFTTKFRGERLGAPWDSTGWDETDDWEFSSAADDSPEQLYAYWDDAVRRSRATLGAALADGGLDQESAVAWPDGRRPSLRRLVFDQVEEYGRHTGQADLLREAVDGLVGEDPPPGWRARSGTYTV</sequence>
<reference evidence="1 2" key="2">
    <citation type="journal article" date="2010" name="Stand. Genomic Sci.">
        <title>Complete genome sequence of Kribbella flavida type strain (IFO 14399).</title>
        <authorList>
            <person name="Pukall R."/>
            <person name="Lapidus A."/>
            <person name="Glavina Del Rio T."/>
            <person name="Copeland A."/>
            <person name="Tice H."/>
            <person name="Cheng J.-F."/>
            <person name="Lucas S."/>
            <person name="Chen F."/>
            <person name="Nolan M."/>
            <person name="LaButti K."/>
            <person name="Pati A."/>
            <person name="Ivanova N."/>
            <person name="Mavrommatis K."/>
            <person name="Mikhailova N."/>
            <person name="Pitluck S."/>
            <person name="Bruce D."/>
            <person name="Goodwin L."/>
            <person name="Land M."/>
            <person name="Hauser L."/>
            <person name="Chang Y.-J."/>
            <person name="Jeffries C.D."/>
            <person name="Chen A."/>
            <person name="Palaniappan K."/>
            <person name="Chain P."/>
            <person name="Rohde M."/>
            <person name="Goeker M."/>
            <person name="Bristow J."/>
            <person name="Eisen J.A."/>
            <person name="Markowitz V."/>
            <person name="Hugenholtz P."/>
            <person name="Kyrpides N.C."/>
            <person name="Klenk H.-P."/>
            <person name="Brettin T."/>
        </authorList>
    </citation>
    <scope>NUCLEOTIDE SEQUENCE [LARGE SCALE GENOMIC DNA]</scope>
    <source>
        <strain evidence="2">DSM 17836 / JCM 10339 / NBRC 14399</strain>
    </source>
</reference>
<dbReference type="eggNOG" id="COG2318">
    <property type="taxonomic scope" value="Bacteria"/>
</dbReference>
<dbReference type="Pfam" id="PF04978">
    <property type="entry name" value="MST"/>
    <property type="match status" value="1"/>
</dbReference>
<proteinExistence type="predicted"/>
<protein>
    <recommendedName>
        <fullName evidence="3">Mini-circle protein</fullName>
    </recommendedName>
</protein>
<dbReference type="Proteomes" id="UP000007967">
    <property type="component" value="Chromosome"/>
</dbReference>
<dbReference type="SUPFAM" id="SSF109854">
    <property type="entry name" value="DinB/YfiT-like putative metalloenzymes"/>
    <property type="match status" value="1"/>
</dbReference>
<gene>
    <name evidence="1" type="ordered locus">Kfla_1387</name>
</gene>
<dbReference type="KEGG" id="kfl:Kfla_1387"/>
<dbReference type="RefSeq" id="WP_012919044.1">
    <property type="nucleotide sequence ID" value="NC_013729.1"/>
</dbReference>
<dbReference type="InterPro" id="IPR007061">
    <property type="entry name" value="MST-like"/>
</dbReference>
<dbReference type="InterPro" id="IPR034660">
    <property type="entry name" value="DinB/YfiT-like"/>
</dbReference>
<reference evidence="2" key="1">
    <citation type="submission" date="2009-09" db="EMBL/GenBank/DDBJ databases">
        <title>The complete genome of Kribbella flavida DSM 17836.</title>
        <authorList>
            <consortium name="US DOE Joint Genome Institute (JGI-PGF)"/>
            <person name="Lucas S."/>
            <person name="Copeland A."/>
            <person name="Lapidus A."/>
            <person name="Glavina del Rio T."/>
            <person name="Dalin E."/>
            <person name="Tice H."/>
            <person name="Bruce D."/>
            <person name="Goodwin L."/>
            <person name="Pitluck S."/>
            <person name="Kyrpides N."/>
            <person name="Mavromatis K."/>
            <person name="Ivanova N."/>
            <person name="Saunders E."/>
            <person name="Brettin T."/>
            <person name="Detter J.C."/>
            <person name="Han C."/>
            <person name="Larimer F."/>
            <person name="Land M."/>
            <person name="Hauser L."/>
            <person name="Markowitz V."/>
            <person name="Cheng J.-F."/>
            <person name="Hugenholtz P."/>
            <person name="Woyke T."/>
            <person name="Wu D."/>
            <person name="Pukall R."/>
            <person name="Klenk H.-P."/>
            <person name="Eisen J.A."/>
        </authorList>
    </citation>
    <scope>NUCLEOTIDE SEQUENCE [LARGE SCALE GENOMIC DNA]</scope>
    <source>
        <strain evidence="2">DSM 17836 / JCM 10339 / NBRC 14399</strain>
    </source>
</reference>
<accession>D2PKH6</accession>
<dbReference type="OrthoDB" id="4548523at2"/>
<evidence type="ECO:0000313" key="2">
    <source>
        <dbReference type="Proteomes" id="UP000007967"/>
    </source>
</evidence>
<keyword evidence="2" id="KW-1185">Reference proteome</keyword>
<dbReference type="HOGENOM" id="CLU_097062_2_0_11"/>
<evidence type="ECO:0008006" key="3">
    <source>
        <dbReference type="Google" id="ProtNLM"/>
    </source>
</evidence>
<dbReference type="STRING" id="479435.Kfla_1387"/>
<dbReference type="Gene3D" id="1.20.120.450">
    <property type="entry name" value="dinb family like domain"/>
    <property type="match status" value="1"/>
</dbReference>
<evidence type="ECO:0000313" key="1">
    <source>
        <dbReference type="EMBL" id="ADB30488.1"/>
    </source>
</evidence>
<dbReference type="EMBL" id="CP001736">
    <property type="protein sequence ID" value="ADB30488.1"/>
    <property type="molecule type" value="Genomic_DNA"/>
</dbReference>